<protein>
    <recommendedName>
        <fullName evidence="3">F-box domain-containing protein</fullName>
    </recommendedName>
</protein>
<organism evidence="1 2">
    <name type="scientific">Gymnopilus dilepis</name>
    <dbReference type="NCBI Taxonomy" id="231916"/>
    <lineage>
        <taxon>Eukaryota</taxon>
        <taxon>Fungi</taxon>
        <taxon>Dikarya</taxon>
        <taxon>Basidiomycota</taxon>
        <taxon>Agaricomycotina</taxon>
        <taxon>Agaricomycetes</taxon>
        <taxon>Agaricomycetidae</taxon>
        <taxon>Agaricales</taxon>
        <taxon>Agaricineae</taxon>
        <taxon>Hymenogastraceae</taxon>
        <taxon>Gymnopilus</taxon>
    </lineage>
</organism>
<reference evidence="1 2" key="1">
    <citation type="journal article" date="2018" name="Evol. Lett.">
        <title>Horizontal gene cluster transfer increased hallucinogenic mushroom diversity.</title>
        <authorList>
            <person name="Reynolds H.T."/>
            <person name="Vijayakumar V."/>
            <person name="Gluck-Thaler E."/>
            <person name="Korotkin H.B."/>
            <person name="Matheny P.B."/>
            <person name="Slot J.C."/>
        </authorList>
    </citation>
    <scope>NUCLEOTIDE SEQUENCE [LARGE SCALE GENOMIC DNA]</scope>
    <source>
        <strain evidence="1 2">SRW20</strain>
    </source>
</reference>
<gene>
    <name evidence="1" type="ORF">CVT26_010522</name>
</gene>
<evidence type="ECO:0000313" key="2">
    <source>
        <dbReference type="Proteomes" id="UP000284706"/>
    </source>
</evidence>
<dbReference type="InParanoid" id="A0A409W519"/>
<dbReference type="Proteomes" id="UP000284706">
    <property type="component" value="Unassembled WGS sequence"/>
</dbReference>
<dbReference type="STRING" id="231916.A0A409W519"/>
<dbReference type="OrthoDB" id="2870900at2759"/>
<sequence>MVSISSTSPLNDNVLGEIFSIVCDVSYPTLQSLLCTSRLFNTMTRPLLYRYIGVNVADDSFMEEISSWLADTGRTPVLKTIRHISLFSTYYGIYDRSPPTRPLKVIGHVRSKDESEDDYFDRIRNSVRQRDRNAEWTAIANLISNTTQLRSVTFACPEAMPLVLIQSIRNYPTLVHLDLASWTRASSALSHEDPAELELLGLPSLRSLQAHLYNLDSTPEDLRLPALRRLVRSSPNLHTVNVQTSSGGCVVRAYSPEEEQEWARLAAHFERTTVRHKGACTTLKNLKVSGLDMLELSGEELSNIINVDCQVLPVQIAHSLTSLKHLTLRDQGTIGQSIDKVLMALPPLMSLNVVGWSTYLQLESVFIHHGSSLRALALHEFERTDPTKPRPVLSATDIQQICERCPHLEQLSIDINYPEEPLSESDDLDIDVHREIYDAISHLAYLRRLQLNYNLGISTYSRQRFGQPRKALGLVDEAFARKLWLAGYWPKLVELRVSQGEAERPGSHGYPAGWVIWEGGAHHWLKVKRSERDDEQDKIVVTSHKDIPDFTEDLWREYRW</sequence>
<accession>A0A409W519</accession>
<proteinExistence type="predicted"/>
<comment type="caution">
    <text evidence="1">The sequence shown here is derived from an EMBL/GenBank/DDBJ whole genome shotgun (WGS) entry which is preliminary data.</text>
</comment>
<keyword evidence="2" id="KW-1185">Reference proteome</keyword>
<evidence type="ECO:0000313" key="1">
    <source>
        <dbReference type="EMBL" id="PPQ73614.1"/>
    </source>
</evidence>
<dbReference type="SUPFAM" id="SSF52047">
    <property type="entry name" value="RNI-like"/>
    <property type="match status" value="1"/>
</dbReference>
<dbReference type="AlphaFoldDB" id="A0A409W519"/>
<evidence type="ECO:0008006" key="3">
    <source>
        <dbReference type="Google" id="ProtNLM"/>
    </source>
</evidence>
<dbReference type="EMBL" id="NHYE01005394">
    <property type="protein sequence ID" value="PPQ73614.1"/>
    <property type="molecule type" value="Genomic_DNA"/>
</dbReference>
<name>A0A409W519_9AGAR</name>
<dbReference type="InterPro" id="IPR032675">
    <property type="entry name" value="LRR_dom_sf"/>
</dbReference>
<dbReference type="Gene3D" id="3.80.10.10">
    <property type="entry name" value="Ribonuclease Inhibitor"/>
    <property type="match status" value="1"/>
</dbReference>